<evidence type="ECO:0000256" key="5">
    <source>
        <dbReference type="ARBA" id="ARBA00034545"/>
    </source>
</evidence>
<evidence type="ECO:0000256" key="7">
    <source>
        <dbReference type="ARBA" id="ARBA00047943"/>
    </source>
</evidence>
<dbReference type="GO" id="GO:0030791">
    <property type="term" value="F:arsenite methyltransferase activity"/>
    <property type="evidence" value="ECO:0007669"/>
    <property type="project" value="UniProtKB-EC"/>
</dbReference>
<dbReference type="Pfam" id="PF13847">
    <property type="entry name" value="Methyltransf_31"/>
    <property type="match status" value="1"/>
</dbReference>
<comment type="catalytic activity">
    <reaction evidence="7">
        <text>arsenic triglutathione + 2 [thioredoxin]-dithiol + 2 S-adenosyl-L-methionine + H2O = dimethylarsinous acid + 2 [thioredoxin]-disulfide + 3 glutathione + 2 S-adenosyl-L-homocysteine + 2 H(+)</text>
        <dbReference type="Rhea" id="RHEA:69464"/>
        <dbReference type="Rhea" id="RHEA-COMP:10698"/>
        <dbReference type="Rhea" id="RHEA-COMP:10700"/>
        <dbReference type="ChEBI" id="CHEBI:15377"/>
        <dbReference type="ChEBI" id="CHEBI:15378"/>
        <dbReference type="ChEBI" id="CHEBI:23808"/>
        <dbReference type="ChEBI" id="CHEBI:29950"/>
        <dbReference type="ChEBI" id="CHEBI:50058"/>
        <dbReference type="ChEBI" id="CHEBI:57856"/>
        <dbReference type="ChEBI" id="CHEBI:57925"/>
        <dbReference type="ChEBI" id="CHEBI:59789"/>
        <dbReference type="ChEBI" id="CHEBI:183640"/>
        <dbReference type="EC" id="2.1.1.137"/>
    </reaction>
</comment>
<comment type="catalytic activity">
    <reaction evidence="8">
        <text>arsenic triglutathione + 3 [thioredoxin]-dithiol + 3 S-adenosyl-L-methionine = trimethylarsine + 3 [thioredoxin]-disulfide + 3 glutathione + 3 S-adenosyl-L-homocysteine + 3 H(+)</text>
        <dbReference type="Rhea" id="RHEA:69432"/>
        <dbReference type="Rhea" id="RHEA-COMP:10698"/>
        <dbReference type="Rhea" id="RHEA-COMP:10700"/>
        <dbReference type="ChEBI" id="CHEBI:15378"/>
        <dbReference type="ChEBI" id="CHEBI:27130"/>
        <dbReference type="ChEBI" id="CHEBI:29950"/>
        <dbReference type="ChEBI" id="CHEBI:50058"/>
        <dbReference type="ChEBI" id="CHEBI:57856"/>
        <dbReference type="ChEBI" id="CHEBI:57925"/>
        <dbReference type="ChEBI" id="CHEBI:59789"/>
        <dbReference type="ChEBI" id="CHEBI:183640"/>
        <dbReference type="EC" id="2.1.1.137"/>
    </reaction>
</comment>
<dbReference type="STRING" id="1958950.BZK31_08835"/>
<evidence type="ECO:0000256" key="1">
    <source>
        <dbReference type="ARBA" id="ARBA00022679"/>
    </source>
</evidence>
<evidence type="ECO:0000256" key="6">
    <source>
        <dbReference type="ARBA" id="ARBA00047941"/>
    </source>
</evidence>
<reference evidence="11" key="1">
    <citation type="submission" date="2017-02" db="EMBL/GenBank/DDBJ databases">
        <title>Pseudomonas floridae sp. nov., a novel pathogenic bacterial species isolated from tomato.</title>
        <authorList>
            <person name="Timilsina S."/>
            <person name="Vallad G.E."/>
            <person name="Jones J.B."/>
        </authorList>
    </citation>
    <scope>NUCLEOTIDE SEQUENCE [LARGE SCALE GENOMIC DNA]</scope>
    <source>
        <strain evidence="11">GEV388</strain>
    </source>
</reference>
<proteinExistence type="inferred from homology"/>
<evidence type="ECO:0000259" key="9">
    <source>
        <dbReference type="Pfam" id="PF13847"/>
    </source>
</evidence>
<dbReference type="RefSeq" id="WP_083182321.1">
    <property type="nucleotide sequence ID" value="NZ_CBCRZR010000021.1"/>
</dbReference>
<dbReference type="InterPro" id="IPR025714">
    <property type="entry name" value="Methyltranfer_dom"/>
</dbReference>
<evidence type="ECO:0000256" key="3">
    <source>
        <dbReference type="ARBA" id="ARBA00034487"/>
    </source>
</evidence>
<dbReference type="EMBL" id="MUIO01000023">
    <property type="protein sequence ID" value="ORC59940.1"/>
    <property type="molecule type" value="Genomic_DNA"/>
</dbReference>
<dbReference type="OrthoDB" id="9791837at2"/>
<evidence type="ECO:0000256" key="4">
    <source>
        <dbReference type="ARBA" id="ARBA00034521"/>
    </source>
</evidence>
<name>A0A1X0N800_9PSED</name>
<dbReference type="Proteomes" id="UP000192815">
    <property type="component" value="Unassembled WGS sequence"/>
</dbReference>
<dbReference type="SUPFAM" id="SSF53335">
    <property type="entry name" value="S-adenosyl-L-methionine-dependent methyltransferases"/>
    <property type="match status" value="1"/>
</dbReference>
<keyword evidence="11" id="KW-1185">Reference proteome</keyword>
<dbReference type="EC" id="2.1.1.137" evidence="4"/>
<evidence type="ECO:0000313" key="11">
    <source>
        <dbReference type="Proteomes" id="UP000192815"/>
    </source>
</evidence>
<evidence type="ECO:0000313" key="10">
    <source>
        <dbReference type="EMBL" id="ORC59940.1"/>
    </source>
</evidence>
<evidence type="ECO:0000256" key="8">
    <source>
        <dbReference type="ARBA" id="ARBA00048428"/>
    </source>
</evidence>
<organism evidence="10 11">
    <name type="scientific">Pseudomonas floridensis</name>
    <dbReference type="NCBI Taxonomy" id="1958950"/>
    <lineage>
        <taxon>Bacteria</taxon>
        <taxon>Pseudomonadati</taxon>
        <taxon>Pseudomonadota</taxon>
        <taxon>Gammaproteobacteria</taxon>
        <taxon>Pseudomonadales</taxon>
        <taxon>Pseudomonadaceae</taxon>
        <taxon>Pseudomonas</taxon>
    </lineage>
</organism>
<comment type="catalytic activity">
    <reaction evidence="6">
        <text>arsenic triglutathione + [thioredoxin]-dithiol + S-adenosyl-L-methionine + 2 H2O = methylarsonous acid + [thioredoxin]-disulfide + 3 glutathione + S-adenosyl-L-homocysteine + H(+)</text>
        <dbReference type="Rhea" id="RHEA:69460"/>
        <dbReference type="Rhea" id="RHEA-COMP:10698"/>
        <dbReference type="Rhea" id="RHEA-COMP:10700"/>
        <dbReference type="ChEBI" id="CHEBI:15377"/>
        <dbReference type="ChEBI" id="CHEBI:15378"/>
        <dbReference type="ChEBI" id="CHEBI:17826"/>
        <dbReference type="ChEBI" id="CHEBI:29950"/>
        <dbReference type="ChEBI" id="CHEBI:50058"/>
        <dbReference type="ChEBI" id="CHEBI:57856"/>
        <dbReference type="ChEBI" id="CHEBI:57925"/>
        <dbReference type="ChEBI" id="CHEBI:59789"/>
        <dbReference type="ChEBI" id="CHEBI:183640"/>
        <dbReference type="EC" id="2.1.1.137"/>
    </reaction>
</comment>
<keyword evidence="1" id="KW-0808">Transferase</keyword>
<comment type="caution">
    <text evidence="10">The sequence shown here is derived from an EMBL/GenBank/DDBJ whole genome shotgun (WGS) entry which is preliminary data.</text>
</comment>
<dbReference type="Gene3D" id="3.40.50.150">
    <property type="entry name" value="Vaccinia Virus protein VP39"/>
    <property type="match status" value="1"/>
</dbReference>
<accession>A0A1X0N800</accession>
<dbReference type="InterPro" id="IPR026669">
    <property type="entry name" value="Arsenite_MeTrfase-like"/>
</dbReference>
<sequence>MNDYLLGHSSAELERLKFQASILSPITTRLLLDSGLAQGMHVLDLGSGAGDVAMLAARIVGPKGSVTGIDRSPEAIELATFRASEAGLKNVRFEVCDIGDFQHTSPFDCVVGRYVMIHQHDPVSFLRQAASHIKPGGRLALHEVLMSGPPMESYPPIPMLIDMGHLIVAAFNTDDTSRDSPVNMIKHFAAAGLPHPELFCQRHIGGGEHSFFYHWAAETLKSVYPHLISIGRVTADSVDLNTFEDRLKAEAVAKSAQILGPTQITAWVRL</sequence>
<dbReference type="PANTHER" id="PTHR43675">
    <property type="entry name" value="ARSENITE METHYLTRANSFERASE"/>
    <property type="match status" value="1"/>
</dbReference>
<feature type="domain" description="Methyltransferase" evidence="9">
    <location>
        <begin position="38"/>
        <end position="143"/>
    </location>
</feature>
<dbReference type="InterPro" id="IPR029063">
    <property type="entry name" value="SAM-dependent_MTases_sf"/>
</dbReference>
<gene>
    <name evidence="10" type="ORF">BZK31_08835</name>
</gene>
<protein>
    <recommendedName>
        <fullName evidence="5">Arsenite methyltransferase</fullName>
        <ecNumber evidence="4">2.1.1.137</ecNumber>
    </recommendedName>
</protein>
<dbReference type="PANTHER" id="PTHR43675:SF8">
    <property type="entry name" value="ARSENITE METHYLTRANSFERASE"/>
    <property type="match status" value="1"/>
</dbReference>
<evidence type="ECO:0000256" key="2">
    <source>
        <dbReference type="ARBA" id="ARBA00022691"/>
    </source>
</evidence>
<keyword evidence="2" id="KW-0949">S-adenosyl-L-methionine</keyword>
<comment type="similarity">
    <text evidence="3">Belongs to the methyltransferase superfamily. Arsenite methyltransferase family.</text>
</comment>
<dbReference type="AlphaFoldDB" id="A0A1X0N800"/>
<dbReference type="CDD" id="cd02440">
    <property type="entry name" value="AdoMet_MTases"/>
    <property type="match status" value="1"/>
</dbReference>